<name>A0ABX6N8M2_9BURK</name>
<evidence type="ECO:0000256" key="1">
    <source>
        <dbReference type="ARBA" id="ARBA00022676"/>
    </source>
</evidence>
<organism evidence="4 5">
    <name type="scientific">Limnobacter profundi</name>
    <dbReference type="NCBI Taxonomy" id="2732163"/>
    <lineage>
        <taxon>Bacteria</taxon>
        <taxon>Pseudomonadati</taxon>
        <taxon>Pseudomonadota</taxon>
        <taxon>Betaproteobacteria</taxon>
        <taxon>Burkholderiales</taxon>
        <taxon>Burkholderiaceae</taxon>
        <taxon>Limnobacter</taxon>
    </lineage>
</organism>
<evidence type="ECO:0000256" key="2">
    <source>
        <dbReference type="ARBA" id="ARBA00022679"/>
    </source>
</evidence>
<keyword evidence="5" id="KW-1185">Reference proteome</keyword>
<reference evidence="4 5" key="1">
    <citation type="submission" date="2020-05" db="EMBL/GenBank/DDBJ databases">
        <title>Compete genome of Limnobacter sp. SAORIC-580.</title>
        <authorList>
            <person name="Song J."/>
            <person name="Cho J.-C."/>
        </authorList>
    </citation>
    <scope>NUCLEOTIDE SEQUENCE [LARGE SCALE GENOMIC DNA]</scope>
    <source>
        <strain evidence="4 5">SAORIC-580</strain>
    </source>
</reference>
<dbReference type="GO" id="GO:0016757">
    <property type="term" value="F:glycosyltransferase activity"/>
    <property type="evidence" value="ECO:0007669"/>
    <property type="project" value="UniProtKB-KW"/>
</dbReference>
<dbReference type="InterPro" id="IPR029057">
    <property type="entry name" value="PRTase-like"/>
</dbReference>
<keyword evidence="2" id="KW-0808">Transferase</keyword>
<keyword evidence="1 4" id="KW-0328">Glycosyltransferase</keyword>
<gene>
    <name evidence="4" type="ORF">HKT17_09615</name>
</gene>
<evidence type="ECO:0000259" key="3">
    <source>
        <dbReference type="Pfam" id="PF00156"/>
    </source>
</evidence>
<dbReference type="RefSeq" id="WP_171099642.1">
    <property type="nucleotide sequence ID" value="NZ_CP053084.1"/>
</dbReference>
<dbReference type="InterPro" id="IPR000836">
    <property type="entry name" value="PRTase_dom"/>
</dbReference>
<dbReference type="PANTHER" id="PTHR43363:SF1">
    <property type="entry name" value="HYPOXANTHINE-GUANINE PHOSPHORIBOSYLTRANSFERASE"/>
    <property type="match status" value="1"/>
</dbReference>
<sequence length="158" mass="17175">MSDKLHIDYAQYHHLIDRVVDAVKNSGFQPDCVLGVSRGGLFLADGLSRSLRKPMAVIAASSYRGGEGTSQGELQISASIASVGPVSGKVLLVDDLADTGHTLKALCEYLRTICPTITEMKTAVVWVKPGSVFKPDFAAEYLESDVWIVQPFETRDFL</sequence>
<dbReference type="CDD" id="cd06223">
    <property type="entry name" value="PRTases_typeI"/>
    <property type="match status" value="1"/>
</dbReference>
<evidence type="ECO:0000313" key="4">
    <source>
        <dbReference type="EMBL" id="QJR29942.1"/>
    </source>
</evidence>
<dbReference type="EMBL" id="CP053084">
    <property type="protein sequence ID" value="QJR29942.1"/>
    <property type="molecule type" value="Genomic_DNA"/>
</dbReference>
<dbReference type="SUPFAM" id="SSF53271">
    <property type="entry name" value="PRTase-like"/>
    <property type="match status" value="1"/>
</dbReference>
<evidence type="ECO:0000313" key="5">
    <source>
        <dbReference type="Proteomes" id="UP000501130"/>
    </source>
</evidence>
<proteinExistence type="predicted"/>
<dbReference type="Gene3D" id="3.40.50.2020">
    <property type="match status" value="1"/>
</dbReference>
<dbReference type="PANTHER" id="PTHR43363">
    <property type="entry name" value="HYPOXANTHINE PHOSPHORIBOSYLTRANSFERASE"/>
    <property type="match status" value="1"/>
</dbReference>
<feature type="domain" description="Phosphoribosyltransferase" evidence="3">
    <location>
        <begin position="14"/>
        <end position="152"/>
    </location>
</feature>
<dbReference type="Pfam" id="PF00156">
    <property type="entry name" value="Pribosyltran"/>
    <property type="match status" value="1"/>
</dbReference>
<protein>
    <submittedName>
        <fullName evidence="4">Phosphoribosyltransferase</fullName>
    </submittedName>
</protein>
<accession>A0ABX6N8M2</accession>
<dbReference type="Proteomes" id="UP000501130">
    <property type="component" value="Chromosome"/>
</dbReference>